<dbReference type="Proteomes" id="UP001195483">
    <property type="component" value="Unassembled WGS sequence"/>
</dbReference>
<proteinExistence type="predicted"/>
<feature type="signal peptide" evidence="1">
    <location>
        <begin position="1"/>
        <end position="15"/>
    </location>
</feature>
<feature type="non-terminal residue" evidence="2">
    <location>
        <position position="117"/>
    </location>
</feature>
<dbReference type="EMBL" id="JAEAOA010000192">
    <property type="protein sequence ID" value="KAK3578592.1"/>
    <property type="molecule type" value="Genomic_DNA"/>
</dbReference>
<reference evidence="2" key="2">
    <citation type="journal article" date="2021" name="Genome Biol. Evol.">
        <title>Developing a high-quality reference genome for a parasitic bivalve with doubly uniparental inheritance (Bivalvia: Unionida).</title>
        <authorList>
            <person name="Smith C.H."/>
        </authorList>
    </citation>
    <scope>NUCLEOTIDE SEQUENCE</scope>
    <source>
        <strain evidence="2">CHS0354</strain>
        <tissue evidence="2">Mantle</tissue>
    </source>
</reference>
<name>A0AAE0RS30_9BIVA</name>
<reference evidence="2" key="1">
    <citation type="journal article" date="2021" name="Genome Biol. Evol.">
        <title>A High-Quality Reference Genome for a Parasitic Bivalve with Doubly Uniparental Inheritance (Bivalvia: Unionida).</title>
        <authorList>
            <person name="Smith C.H."/>
        </authorList>
    </citation>
    <scope>NUCLEOTIDE SEQUENCE</scope>
    <source>
        <strain evidence="2">CHS0354</strain>
    </source>
</reference>
<keyword evidence="1" id="KW-0732">Signal</keyword>
<keyword evidence="3" id="KW-1185">Reference proteome</keyword>
<organism evidence="2 3">
    <name type="scientific">Potamilus streckersoni</name>
    <dbReference type="NCBI Taxonomy" id="2493646"/>
    <lineage>
        <taxon>Eukaryota</taxon>
        <taxon>Metazoa</taxon>
        <taxon>Spiralia</taxon>
        <taxon>Lophotrochozoa</taxon>
        <taxon>Mollusca</taxon>
        <taxon>Bivalvia</taxon>
        <taxon>Autobranchia</taxon>
        <taxon>Heteroconchia</taxon>
        <taxon>Palaeoheterodonta</taxon>
        <taxon>Unionida</taxon>
        <taxon>Unionoidea</taxon>
        <taxon>Unionidae</taxon>
        <taxon>Ambleminae</taxon>
        <taxon>Lampsilini</taxon>
        <taxon>Potamilus</taxon>
    </lineage>
</organism>
<evidence type="ECO:0008006" key="4">
    <source>
        <dbReference type="Google" id="ProtNLM"/>
    </source>
</evidence>
<evidence type="ECO:0000313" key="3">
    <source>
        <dbReference type="Proteomes" id="UP001195483"/>
    </source>
</evidence>
<comment type="caution">
    <text evidence="2">The sequence shown here is derived from an EMBL/GenBank/DDBJ whole genome shotgun (WGS) entry which is preliminary data.</text>
</comment>
<sequence>MIVVLFPLILSPIRAASRSRLMVISCAFIFVVPRSAMSSAKSRSVSRFDVSHGIPKLSQSTAFFKRLSITIRKRKGDKMHPCLTPVYMAKKFVVPSSVLTQVEVEVCKDLNESLRDA</sequence>
<evidence type="ECO:0000313" key="2">
    <source>
        <dbReference type="EMBL" id="KAK3578592.1"/>
    </source>
</evidence>
<protein>
    <recommendedName>
        <fullName evidence="4">Secreted protein</fullName>
    </recommendedName>
</protein>
<accession>A0AAE0RS30</accession>
<gene>
    <name evidence="2" type="ORF">CHS0354_002162</name>
</gene>
<dbReference type="AlphaFoldDB" id="A0AAE0RS30"/>
<feature type="chain" id="PRO_5042214664" description="Secreted protein" evidence="1">
    <location>
        <begin position="16"/>
        <end position="117"/>
    </location>
</feature>
<reference evidence="2" key="3">
    <citation type="submission" date="2023-05" db="EMBL/GenBank/DDBJ databases">
        <authorList>
            <person name="Smith C.H."/>
        </authorList>
    </citation>
    <scope>NUCLEOTIDE SEQUENCE</scope>
    <source>
        <strain evidence="2">CHS0354</strain>
        <tissue evidence="2">Mantle</tissue>
    </source>
</reference>
<evidence type="ECO:0000256" key="1">
    <source>
        <dbReference type="SAM" id="SignalP"/>
    </source>
</evidence>